<dbReference type="PANTHER" id="PTHR46204:SF5">
    <property type="entry name" value="PROTEIN KINASE DOMAIN-CONTAINING PROTEIN"/>
    <property type="match status" value="1"/>
</dbReference>
<dbReference type="InterPro" id="IPR008271">
    <property type="entry name" value="Ser/Thr_kinase_AS"/>
</dbReference>
<evidence type="ECO:0000256" key="13">
    <source>
        <dbReference type="SAM" id="Phobius"/>
    </source>
</evidence>
<dbReference type="SMART" id="SM00257">
    <property type="entry name" value="LysM"/>
    <property type="match status" value="1"/>
</dbReference>
<dbReference type="PROSITE" id="PS00108">
    <property type="entry name" value="PROTEIN_KINASE_ST"/>
    <property type="match status" value="1"/>
</dbReference>
<keyword evidence="9 13" id="KW-1133">Transmembrane helix</keyword>
<dbReference type="EMBL" id="JAHRHJ020000003">
    <property type="protein sequence ID" value="KAH9322560.1"/>
    <property type="molecule type" value="Genomic_DNA"/>
</dbReference>
<dbReference type="CDD" id="cd00118">
    <property type="entry name" value="LysM"/>
    <property type="match status" value="1"/>
</dbReference>
<evidence type="ECO:0000256" key="12">
    <source>
        <dbReference type="PROSITE-ProRule" id="PRU10141"/>
    </source>
</evidence>
<evidence type="ECO:0000256" key="1">
    <source>
        <dbReference type="ARBA" id="ARBA00004162"/>
    </source>
</evidence>
<name>A0AA38GK24_TAXCH</name>
<dbReference type="Gene3D" id="3.10.350.10">
    <property type="entry name" value="LysM domain"/>
    <property type="match status" value="1"/>
</dbReference>
<keyword evidence="2" id="KW-1003">Cell membrane</keyword>
<feature type="domain" description="Protein kinase" evidence="15">
    <location>
        <begin position="326"/>
        <end position="576"/>
    </location>
</feature>
<organism evidence="17 18">
    <name type="scientific">Taxus chinensis</name>
    <name type="common">Chinese yew</name>
    <name type="synonym">Taxus wallichiana var. chinensis</name>
    <dbReference type="NCBI Taxonomy" id="29808"/>
    <lineage>
        <taxon>Eukaryota</taxon>
        <taxon>Viridiplantae</taxon>
        <taxon>Streptophyta</taxon>
        <taxon>Embryophyta</taxon>
        <taxon>Tracheophyta</taxon>
        <taxon>Spermatophyta</taxon>
        <taxon>Pinopsida</taxon>
        <taxon>Pinidae</taxon>
        <taxon>Conifers II</taxon>
        <taxon>Cupressales</taxon>
        <taxon>Taxaceae</taxon>
        <taxon>Taxus</taxon>
    </lineage>
</organism>
<reference evidence="17 18" key="1">
    <citation type="journal article" date="2021" name="Nat. Plants">
        <title>The Taxus genome provides insights into paclitaxel biosynthesis.</title>
        <authorList>
            <person name="Xiong X."/>
            <person name="Gou J."/>
            <person name="Liao Q."/>
            <person name="Li Y."/>
            <person name="Zhou Q."/>
            <person name="Bi G."/>
            <person name="Li C."/>
            <person name="Du R."/>
            <person name="Wang X."/>
            <person name="Sun T."/>
            <person name="Guo L."/>
            <person name="Liang H."/>
            <person name="Lu P."/>
            <person name="Wu Y."/>
            <person name="Zhang Z."/>
            <person name="Ro D.K."/>
            <person name="Shang Y."/>
            <person name="Huang S."/>
            <person name="Yan J."/>
        </authorList>
    </citation>
    <scope>NUCLEOTIDE SEQUENCE [LARGE SCALE GENOMIC DNA]</scope>
    <source>
        <strain evidence="17">Ta-2019</strain>
    </source>
</reference>
<evidence type="ECO:0000256" key="10">
    <source>
        <dbReference type="ARBA" id="ARBA00023136"/>
    </source>
</evidence>
<feature type="domain" description="LysM" evidence="16">
    <location>
        <begin position="142"/>
        <end position="186"/>
    </location>
</feature>
<evidence type="ECO:0000313" key="17">
    <source>
        <dbReference type="EMBL" id="KAH9322560.1"/>
    </source>
</evidence>
<keyword evidence="5 14" id="KW-0732">Signal</keyword>
<dbReference type="InterPro" id="IPR000719">
    <property type="entry name" value="Prot_kinase_dom"/>
</dbReference>
<evidence type="ECO:0000256" key="9">
    <source>
        <dbReference type="ARBA" id="ARBA00022989"/>
    </source>
</evidence>
<sequence length="576" mass="63421">MEILRSALIFVFVLIYLSSLQVESAPLACNVSTVNSCTGFLYFVSPQDQAGEQVASMFGVSPRDVGSTHEENRVYVVNVTCLCNSNEFFAKAEYIVKTNDTWGSISQAFDGLISADSEKKLSASENLNLKLLCGCLDDVGVMSYEVVAGDTLYGLANRFNTSYNRTIDLNRIENENNITAGQILFLPMVYPENLISQGIGSADRKRAMPKSRTGLIVGVTSGVIFLVAALIIGGFYFRSKSSKQGGKTFKQTESCHGRDLEASKHLQDAKSICCSLPQPFCPCIGKENVKTIFFQKESGSFTAIGFESNKPIIFTYSDILEATDNLHESKKIGHGSYGAVYLGKLMDKAVAIKQMKDTKSKEFLAELKILCRVHHTNLIELIGYSAGGGNLFLVYEYAENGALSDCLHDPLSEDREPLSWTARVQIALDSARGLEYIHEHTKPIYAHRDVKTSNILIDSDFRAKIADFGLVKLLVHSLDDRTATTKVVGTFGYLAPEYVRDGHVSTKNDVYAYGVVLMELIAGKPALSRNTNSNVGEWRSLISFMSSILKDTDITSNLKTVVDKGLLEYPEDIVLE</sequence>
<evidence type="ECO:0000256" key="3">
    <source>
        <dbReference type="ARBA" id="ARBA00022679"/>
    </source>
</evidence>
<dbReference type="InterPro" id="IPR018392">
    <property type="entry name" value="LysM"/>
</dbReference>
<evidence type="ECO:0000256" key="14">
    <source>
        <dbReference type="SAM" id="SignalP"/>
    </source>
</evidence>
<dbReference type="Pfam" id="PF01476">
    <property type="entry name" value="LysM"/>
    <property type="match status" value="1"/>
</dbReference>
<proteinExistence type="predicted"/>
<dbReference type="GO" id="GO:0019199">
    <property type="term" value="F:transmembrane receptor protein kinase activity"/>
    <property type="evidence" value="ECO:0007669"/>
    <property type="project" value="InterPro"/>
</dbReference>
<dbReference type="SUPFAM" id="SSF54106">
    <property type="entry name" value="LysM domain"/>
    <property type="match status" value="1"/>
</dbReference>
<dbReference type="InterPro" id="IPR036779">
    <property type="entry name" value="LysM_dom_sf"/>
</dbReference>
<evidence type="ECO:0000256" key="7">
    <source>
        <dbReference type="ARBA" id="ARBA00022777"/>
    </source>
</evidence>
<keyword evidence="8 12" id="KW-0067">ATP-binding</keyword>
<evidence type="ECO:0000259" key="15">
    <source>
        <dbReference type="PROSITE" id="PS50011"/>
    </source>
</evidence>
<dbReference type="OMA" id="CERSHRV"/>
<dbReference type="InterPro" id="IPR011009">
    <property type="entry name" value="Kinase-like_dom_sf"/>
</dbReference>
<dbReference type="AlphaFoldDB" id="A0AA38GK24"/>
<feature type="transmembrane region" description="Helical" evidence="13">
    <location>
        <begin position="215"/>
        <end position="237"/>
    </location>
</feature>
<keyword evidence="3" id="KW-0808">Transferase</keyword>
<keyword evidence="10 13" id="KW-0472">Membrane</keyword>
<dbReference type="GO" id="GO:0005886">
    <property type="term" value="C:plasma membrane"/>
    <property type="evidence" value="ECO:0007669"/>
    <property type="project" value="UniProtKB-SubCell"/>
</dbReference>
<comment type="caution">
    <text evidence="17">The sequence shown here is derived from an EMBL/GenBank/DDBJ whole genome shotgun (WGS) entry which is preliminary data.</text>
</comment>
<feature type="signal peptide" evidence="14">
    <location>
        <begin position="1"/>
        <end position="24"/>
    </location>
</feature>
<keyword evidence="11" id="KW-1015">Disulfide bond</keyword>
<dbReference type="Pfam" id="PF00069">
    <property type="entry name" value="Pkinase"/>
    <property type="match status" value="1"/>
</dbReference>
<feature type="chain" id="PRO_5041356507" evidence="14">
    <location>
        <begin position="25"/>
        <end position="576"/>
    </location>
</feature>
<evidence type="ECO:0000256" key="2">
    <source>
        <dbReference type="ARBA" id="ARBA00022475"/>
    </source>
</evidence>
<evidence type="ECO:0000256" key="6">
    <source>
        <dbReference type="ARBA" id="ARBA00022741"/>
    </source>
</evidence>
<dbReference type="SUPFAM" id="SSF56112">
    <property type="entry name" value="Protein kinase-like (PK-like)"/>
    <property type="match status" value="1"/>
</dbReference>
<dbReference type="FunFam" id="1.10.510.10:FF:000468">
    <property type="entry name" value="PTI1-like tyrosine-protein kinase 3"/>
    <property type="match status" value="1"/>
</dbReference>
<dbReference type="PANTHER" id="PTHR46204">
    <property type="entry name" value="CHITIN ELICITOR RECEPTOR KINASE 1-RELATED"/>
    <property type="match status" value="1"/>
</dbReference>
<feature type="non-terminal residue" evidence="17">
    <location>
        <position position="1"/>
    </location>
</feature>
<dbReference type="InterPro" id="IPR044812">
    <property type="entry name" value="CERK1/LYK3-like"/>
</dbReference>
<evidence type="ECO:0000256" key="4">
    <source>
        <dbReference type="ARBA" id="ARBA00022692"/>
    </source>
</evidence>
<keyword evidence="6 12" id="KW-0547">Nucleotide-binding</keyword>
<keyword evidence="7" id="KW-0418">Kinase</keyword>
<protein>
    <submittedName>
        <fullName evidence="17">Uncharacterized protein</fullName>
    </submittedName>
</protein>
<evidence type="ECO:0000256" key="8">
    <source>
        <dbReference type="ARBA" id="ARBA00022840"/>
    </source>
</evidence>
<comment type="subcellular location">
    <subcellularLocation>
        <location evidence="1">Cell membrane</location>
        <topology evidence="1">Single-pass membrane protein</topology>
    </subcellularLocation>
</comment>
<evidence type="ECO:0000256" key="11">
    <source>
        <dbReference type="ARBA" id="ARBA00023157"/>
    </source>
</evidence>
<accession>A0AA38GK24</accession>
<evidence type="ECO:0000313" key="18">
    <source>
        <dbReference type="Proteomes" id="UP000824469"/>
    </source>
</evidence>
<keyword evidence="18" id="KW-1185">Reference proteome</keyword>
<dbReference type="GO" id="GO:0005524">
    <property type="term" value="F:ATP binding"/>
    <property type="evidence" value="ECO:0007669"/>
    <property type="project" value="UniProtKB-UniRule"/>
</dbReference>
<dbReference type="PROSITE" id="PS00107">
    <property type="entry name" value="PROTEIN_KINASE_ATP"/>
    <property type="match status" value="1"/>
</dbReference>
<dbReference type="Gene3D" id="1.10.510.10">
    <property type="entry name" value="Transferase(Phosphotransferase) domain 1"/>
    <property type="match status" value="1"/>
</dbReference>
<evidence type="ECO:0000259" key="16">
    <source>
        <dbReference type="PROSITE" id="PS51782"/>
    </source>
</evidence>
<evidence type="ECO:0000256" key="5">
    <source>
        <dbReference type="ARBA" id="ARBA00022729"/>
    </source>
</evidence>
<dbReference type="Gene3D" id="3.30.200.20">
    <property type="entry name" value="Phosphorylase Kinase, domain 1"/>
    <property type="match status" value="1"/>
</dbReference>
<dbReference type="Proteomes" id="UP000824469">
    <property type="component" value="Unassembled WGS sequence"/>
</dbReference>
<dbReference type="SMART" id="SM00220">
    <property type="entry name" value="S_TKc"/>
    <property type="match status" value="1"/>
</dbReference>
<dbReference type="GO" id="GO:0045087">
    <property type="term" value="P:innate immune response"/>
    <property type="evidence" value="ECO:0007669"/>
    <property type="project" value="InterPro"/>
</dbReference>
<keyword evidence="4 13" id="KW-0812">Transmembrane</keyword>
<dbReference type="PROSITE" id="PS51782">
    <property type="entry name" value="LYSM"/>
    <property type="match status" value="1"/>
</dbReference>
<dbReference type="InterPro" id="IPR017441">
    <property type="entry name" value="Protein_kinase_ATP_BS"/>
</dbReference>
<feature type="binding site" evidence="12">
    <location>
        <position position="353"/>
    </location>
    <ligand>
        <name>ATP</name>
        <dbReference type="ChEBI" id="CHEBI:30616"/>
    </ligand>
</feature>
<dbReference type="PROSITE" id="PS50011">
    <property type="entry name" value="PROTEIN_KINASE_DOM"/>
    <property type="match status" value="1"/>
</dbReference>
<gene>
    <name evidence="17" type="ORF">KI387_017199</name>
</gene>